<dbReference type="InterPro" id="IPR018522">
    <property type="entry name" value="TopoIIA_CS"/>
</dbReference>
<dbReference type="InterPro" id="IPR013759">
    <property type="entry name" value="Topo_IIA_B_C"/>
</dbReference>
<keyword evidence="10 12" id="KW-0238">DNA-binding</keyword>
<dbReference type="PANTHER" id="PTHR10169">
    <property type="entry name" value="DNA TOPOISOMERASE/GYRASE"/>
    <property type="match status" value="1"/>
</dbReference>
<reference evidence="17" key="1">
    <citation type="submission" date="2016-04" db="UniProtKB">
        <authorList>
            <consortium name="WormBaseParasite"/>
        </authorList>
    </citation>
    <scope>IDENTIFICATION</scope>
</reference>
<dbReference type="InterPro" id="IPR020568">
    <property type="entry name" value="Ribosomal_Su5_D2-typ_SF"/>
</dbReference>
<keyword evidence="5" id="KW-0479">Metal-binding</keyword>
<evidence type="ECO:0000256" key="2">
    <source>
        <dbReference type="ARBA" id="ARBA00001913"/>
    </source>
</evidence>
<dbReference type="Pfam" id="PF00521">
    <property type="entry name" value="DNA_topoisoIV"/>
    <property type="match status" value="1"/>
</dbReference>
<dbReference type="FunFam" id="3.90.199.10:FF:000002">
    <property type="entry name" value="DNA topoisomerase 2"/>
    <property type="match status" value="1"/>
</dbReference>
<dbReference type="Gene3D" id="1.10.268.10">
    <property type="entry name" value="Topoisomerase, domain 3"/>
    <property type="match status" value="1"/>
</dbReference>
<evidence type="ECO:0000256" key="5">
    <source>
        <dbReference type="ARBA" id="ARBA00022723"/>
    </source>
</evidence>
<keyword evidence="11 12" id="KW-0413">Isomerase</keyword>
<feature type="domain" description="Toprim" evidence="14">
    <location>
        <begin position="438"/>
        <end position="558"/>
    </location>
</feature>
<dbReference type="InterPro" id="IPR036890">
    <property type="entry name" value="HATPase_C_sf"/>
</dbReference>
<dbReference type="InterPro" id="IPR006171">
    <property type="entry name" value="TOPRIM_dom"/>
</dbReference>
<dbReference type="PRINTS" id="PR01158">
    <property type="entry name" value="TOPISMRASEII"/>
</dbReference>
<dbReference type="InterPro" id="IPR001241">
    <property type="entry name" value="Topo_IIA"/>
</dbReference>
<proteinExistence type="inferred from homology"/>
<dbReference type="InterPro" id="IPR001154">
    <property type="entry name" value="TopoII_euk"/>
</dbReference>
<dbReference type="SUPFAM" id="SSF56719">
    <property type="entry name" value="Type II DNA topoisomerase"/>
    <property type="match status" value="1"/>
</dbReference>
<dbReference type="Proteomes" id="UP000046393">
    <property type="component" value="Unplaced"/>
</dbReference>
<dbReference type="PANTHER" id="PTHR10169:SF38">
    <property type="entry name" value="DNA TOPOISOMERASE 2"/>
    <property type="match status" value="1"/>
</dbReference>
<comment type="cofactor">
    <cofactor evidence="2">
        <name>Ca(2+)</name>
        <dbReference type="ChEBI" id="CHEBI:29108"/>
    </cofactor>
</comment>
<dbReference type="PROSITE" id="PS52040">
    <property type="entry name" value="TOPO_IIA"/>
    <property type="match status" value="1"/>
</dbReference>
<dbReference type="Gene3D" id="3.30.1490.30">
    <property type="match status" value="1"/>
</dbReference>
<name>A0A0N5AZ18_9BILA</name>
<dbReference type="Pfam" id="PF01751">
    <property type="entry name" value="Toprim"/>
    <property type="match status" value="1"/>
</dbReference>
<dbReference type="CDD" id="cd03481">
    <property type="entry name" value="TopoIIA_Trans_ScTopoIIA"/>
    <property type="match status" value="1"/>
</dbReference>
<dbReference type="Gene3D" id="3.30.230.10">
    <property type="match status" value="1"/>
</dbReference>
<dbReference type="GO" id="GO:0005634">
    <property type="term" value="C:nucleus"/>
    <property type="evidence" value="ECO:0007669"/>
    <property type="project" value="TreeGrafter"/>
</dbReference>
<dbReference type="EC" id="5.6.2.2" evidence="13"/>
<evidence type="ECO:0000256" key="10">
    <source>
        <dbReference type="ARBA" id="ARBA00023125"/>
    </source>
</evidence>
<dbReference type="InterPro" id="IPR013758">
    <property type="entry name" value="Topo_IIA_A/C_ab"/>
</dbReference>
<evidence type="ECO:0000256" key="8">
    <source>
        <dbReference type="ARBA" id="ARBA00022842"/>
    </source>
</evidence>
<dbReference type="InterPro" id="IPR002205">
    <property type="entry name" value="Topo_IIA_dom_A"/>
</dbReference>
<feature type="domain" description="Topo IIA-type catalytic" evidence="15">
    <location>
        <begin position="688"/>
        <end position="1124"/>
    </location>
</feature>
<evidence type="ECO:0000256" key="7">
    <source>
        <dbReference type="ARBA" id="ARBA00022840"/>
    </source>
</evidence>
<dbReference type="PRINTS" id="PR00418">
    <property type="entry name" value="TPI2FAMILY"/>
</dbReference>
<evidence type="ECO:0000256" key="9">
    <source>
        <dbReference type="ARBA" id="ARBA00023029"/>
    </source>
</evidence>
<evidence type="ECO:0000256" key="11">
    <source>
        <dbReference type="ARBA" id="ARBA00023235"/>
    </source>
</evidence>
<organism evidence="16 17">
    <name type="scientific">Syphacia muris</name>
    <dbReference type="NCBI Taxonomy" id="451379"/>
    <lineage>
        <taxon>Eukaryota</taxon>
        <taxon>Metazoa</taxon>
        <taxon>Ecdysozoa</taxon>
        <taxon>Nematoda</taxon>
        <taxon>Chromadorea</taxon>
        <taxon>Rhabditida</taxon>
        <taxon>Spirurina</taxon>
        <taxon>Oxyuridomorpha</taxon>
        <taxon>Oxyuroidea</taxon>
        <taxon>Oxyuridae</taxon>
        <taxon>Syphacia</taxon>
    </lineage>
</organism>
<dbReference type="SMART" id="SM00433">
    <property type="entry name" value="TOP2c"/>
    <property type="match status" value="1"/>
</dbReference>
<evidence type="ECO:0000256" key="6">
    <source>
        <dbReference type="ARBA" id="ARBA00022741"/>
    </source>
</evidence>
<dbReference type="InterPro" id="IPR014721">
    <property type="entry name" value="Ribsml_uS5_D2-typ_fold_subgr"/>
</dbReference>
<dbReference type="FunFam" id="3.30.1490.30:FF:000001">
    <property type="entry name" value="DNA topoisomerase 2"/>
    <property type="match status" value="1"/>
</dbReference>
<dbReference type="GO" id="GO:0000819">
    <property type="term" value="P:sister chromatid segregation"/>
    <property type="evidence" value="ECO:0007669"/>
    <property type="project" value="TreeGrafter"/>
</dbReference>
<evidence type="ECO:0000256" key="4">
    <source>
        <dbReference type="ARBA" id="ARBA00011080"/>
    </source>
</evidence>
<comment type="similarity">
    <text evidence="4 13">Belongs to the type II topoisomerase family.</text>
</comment>
<dbReference type="Gene3D" id="3.30.1360.40">
    <property type="match status" value="1"/>
</dbReference>
<dbReference type="CDD" id="cd16930">
    <property type="entry name" value="HATPase_TopII-like"/>
    <property type="match status" value="1"/>
</dbReference>
<evidence type="ECO:0000256" key="13">
    <source>
        <dbReference type="RuleBase" id="RU362094"/>
    </source>
</evidence>
<accession>A0A0N5AZ18</accession>
<evidence type="ECO:0000256" key="12">
    <source>
        <dbReference type="PROSITE-ProRule" id="PRU01384"/>
    </source>
</evidence>
<feature type="active site" description="O-(5'-phospho-DNA)-tyrosine intermediate" evidence="12">
    <location>
        <position position="778"/>
    </location>
</feature>
<comment type="subunit">
    <text evidence="13">Homodimer.</text>
</comment>
<evidence type="ECO:0000313" key="16">
    <source>
        <dbReference type="Proteomes" id="UP000046393"/>
    </source>
</evidence>
<dbReference type="Gene3D" id="3.30.565.10">
    <property type="entry name" value="Histidine kinase-like ATPase, C-terminal domain"/>
    <property type="match status" value="1"/>
</dbReference>
<dbReference type="SUPFAM" id="SSF55874">
    <property type="entry name" value="ATPase domain of HSP90 chaperone/DNA topoisomerase II/histidine kinase"/>
    <property type="match status" value="1"/>
</dbReference>
<dbReference type="InterPro" id="IPR013506">
    <property type="entry name" value="Topo_IIA_bsu_dom2"/>
</dbReference>
<keyword evidence="16" id="KW-1185">Reference proteome</keyword>
<dbReference type="PROSITE" id="PS50880">
    <property type="entry name" value="TOPRIM"/>
    <property type="match status" value="1"/>
</dbReference>
<dbReference type="InterPro" id="IPR013757">
    <property type="entry name" value="Topo_IIA_A_a_sf"/>
</dbReference>
<evidence type="ECO:0000259" key="15">
    <source>
        <dbReference type="PROSITE" id="PS52040"/>
    </source>
</evidence>
<dbReference type="InterPro" id="IPR013760">
    <property type="entry name" value="Topo_IIA-like_dom_sf"/>
</dbReference>
<dbReference type="Gene3D" id="3.40.50.670">
    <property type="match status" value="1"/>
</dbReference>
<dbReference type="WBParaSite" id="SMUV_0001023401-mRNA-1">
    <property type="protein sequence ID" value="SMUV_0001023401-mRNA-1"/>
    <property type="gene ID" value="SMUV_0001023401"/>
</dbReference>
<protein>
    <recommendedName>
        <fullName evidence="13">DNA topoisomerase 2</fullName>
        <ecNumber evidence="13">5.6.2.2</ecNumber>
    </recommendedName>
</protein>
<evidence type="ECO:0000256" key="1">
    <source>
        <dbReference type="ARBA" id="ARBA00000185"/>
    </source>
</evidence>
<dbReference type="InterPro" id="IPR050634">
    <property type="entry name" value="DNA_Topoisomerase_II"/>
</dbReference>
<keyword evidence="6 13" id="KW-0547">Nucleotide-binding</keyword>
<keyword evidence="9 12" id="KW-0799">Topoisomerase</keyword>
<dbReference type="SUPFAM" id="SSF54211">
    <property type="entry name" value="Ribosomal protein S5 domain 2-like"/>
    <property type="match status" value="1"/>
</dbReference>
<dbReference type="FunFam" id="3.30.565.10:FF:000004">
    <property type="entry name" value="DNA topoisomerase 2"/>
    <property type="match status" value="1"/>
</dbReference>
<comment type="catalytic activity">
    <reaction evidence="1 12 13">
        <text>ATP-dependent breakage, passage and rejoining of double-stranded DNA.</text>
        <dbReference type="EC" id="5.6.2.2"/>
    </reaction>
</comment>
<evidence type="ECO:0000256" key="3">
    <source>
        <dbReference type="ARBA" id="ARBA00001946"/>
    </source>
</evidence>
<dbReference type="PROSITE" id="PS00177">
    <property type="entry name" value="TOPOISOMERASE_II"/>
    <property type="match status" value="1"/>
</dbReference>
<dbReference type="GO" id="GO:0003677">
    <property type="term" value="F:DNA binding"/>
    <property type="evidence" value="ECO:0007669"/>
    <property type="project" value="UniProtKB-UniRule"/>
</dbReference>
<dbReference type="Gene3D" id="3.90.199.10">
    <property type="entry name" value="Topoisomerase II, domain 5"/>
    <property type="match status" value="1"/>
</dbReference>
<dbReference type="STRING" id="451379.A0A0N5AZ18"/>
<dbReference type="InterPro" id="IPR031660">
    <property type="entry name" value="TOPRIM_C"/>
</dbReference>
<dbReference type="GO" id="GO:0003918">
    <property type="term" value="F:DNA topoisomerase type II (double strand cut, ATP-hydrolyzing) activity"/>
    <property type="evidence" value="ECO:0007669"/>
    <property type="project" value="UniProtKB-UniRule"/>
</dbReference>
<keyword evidence="7 13" id="KW-0067">ATP-binding</keyword>
<dbReference type="GO" id="GO:0046872">
    <property type="term" value="F:metal ion binding"/>
    <property type="evidence" value="ECO:0007669"/>
    <property type="project" value="UniProtKB-KW"/>
</dbReference>
<sequence length="1162" mass="132514">MHAILFNVCCYSSAAAKYRKVSPIEHVLLRPDSYVGSNLLTDTQDVFVYDECSRKMRKRSIRYVPALLKIFDEILVNAADNKQRDKGMKCLSVTVDRKSCKISVYNDGEGIPIEVHPDEEVYVPTLIFGTLLTSSNYDDSESKVVGGRNGFGAKLCNIFSKEFVVETGSAKLKKRFKQTWRNNMGFETPPIIEDDLQATDFTRITFVPDLNRFNLSELDDDIFEMIKKRTIDVAGTLEGVEVKFNGQKIGISGFKDYVNLYSNTCSITESDVFNNCVYCYVNPFWKVAVATTDFTFQHVSFVNNIATTKGGRHVDYIVGQIISAVKKKLNQTESKSNIRPSLIRNRLFVFINSLIENPSFDSQTKECLTTLPKNFGSKCILPESFLNEFLEKTNITQFIMGDLNKKAKEVMRAEKFIPVIVPKLEDAEKAGSKDSSSCTLIITEGDSAKALAVAGLSVIGRQNYGVLPLRGKLINVRGLTSENVMVNKEIASLVQTIGLDFNEAYNTEESLKKLRYRHVMIMTDQDADGSHIKGLLINFFYYFWPCLIKSNFLQCFLTPLVKAKRGSQILSFYNLEDFNNWRSNSNQAKSYMIKYYKGLGTSTAEEAKEYFREINRHRIQYVYGGNEDNSNVDMFFNRSRSDDRKKWISQSFQVTKKASINYEGITSVSNFIKNELIEFSQLDLKRSIPSAVDGLKPSQRKILHTMFRRFSHSEIRVSQLAGAVAQSCCYHHGETALVDTIIRLARNFVGSNNINLLEPLGQFGTRLLGGADAASSRYIYTSLSPITRAIFPEADDEILQYEEEENVFVEPKCYFPIIPLILVNGASGIATGWATKILPRSPLDIVENIRRSIDGRPLIKMMPYFRDFKGTIEEINEKKYVVSGVYTILSLQRKNSAFIEVKITELPIGVWTDNYKTEVLSALVKDGLLVDFNEFHTENTVSFLLRFDRKRFKVNEVNDALKRKLKLSECVSENSMVAFDDNSSLRLFSSVEEIFQVFFDVRKAAYEKRRQLLLEQLQSKSDYLQNQIRFVDLFINGSLKLEKKTRQEAVEMLMSNGFKRDPLTAVADKCCEVKPSDFDYLLDIPLVKLCDDEIQMLIKKQGSAQKKLNLLNDLTWKELWLKDLDNFLACYILPDTLGDNVTCHQTLAEIAHRYLKRYSDTF</sequence>
<dbReference type="Pfam" id="PF00204">
    <property type="entry name" value="DNA_gyraseB"/>
    <property type="match status" value="1"/>
</dbReference>
<dbReference type="Pfam" id="PF02518">
    <property type="entry name" value="HATPase_c"/>
    <property type="match status" value="1"/>
</dbReference>
<comment type="cofactor">
    <cofactor evidence="3">
        <name>Mg(2+)</name>
        <dbReference type="ChEBI" id="CHEBI:18420"/>
    </cofactor>
</comment>
<evidence type="ECO:0000313" key="17">
    <source>
        <dbReference type="WBParaSite" id="SMUV_0001023401-mRNA-1"/>
    </source>
</evidence>
<dbReference type="SMART" id="SM00434">
    <property type="entry name" value="TOP4c"/>
    <property type="match status" value="1"/>
</dbReference>
<dbReference type="AlphaFoldDB" id="A0A0N5AZ18"/>
<comment type="function">
    <text evidence="13">Control of topological states of DNA by transient breakage and subsequent rejoining of DNA strands. Topoisomerase II makes double-strand breaks.</text>
</comment>
<dbReference type="GO" id="GO:0000712">
    <property type="term" value="P:resolution of meiotic recombination intermediates"/>
    <property type="evidence" value="ECO:0007669"/>
    <property type="project" value="TreeGrafter"/>
</dbReference>
<dbReference type="GO" id="GO:0005524">
    <property type="term" value="F:ATP binding"/>
    <property type="evidence" value="ECO:0007669"/>
    <property type="project" value="UniProtKB-UniRule"/>
</dbReference>
<dbReference type="GO" id="GO:0006265">
    <property type="term" value="P:DNA topological change"/>
    <property type="evidence" value="ECO:0007669"/>
    <property type="project" value="UniProtKB-UniRule"/>
</dbReference>
<dbReference type="InterPro" id="IPR003594">
    <property type="entry name" value="HATPase_dom"/>
</dbReference>
<evidence type="ECO:0000259" key="14">
    <source>
        <dbReference type="PROSITE" id="PS50880"/>
    </source>
</evidence>
<dbReference type="Pfam" id="PF16898">
    <property type="entry name" value="TOPRIM_C"/>
    <property type="match status" value="1"/>
</dbReference>
<keyword evidence="8" id="KW-0460">Magnesium</keyword>
<dbReference type="FunFam" id="3.40.50.670:FF:000001">
    <property type="entry name" value="DNA topoisomerase 2"/>
    <property type="match status" value="1"/>
</dbReference>